<dbReference type="GO" id="GO:0009279">
    <property type="term" value="C:cell outer membrane"/>
    <property type="evidence" value="ECO:0007669"/>
    <property type="project" value="UniProtKB-SubCell"/>
</dbReference>
<evidence type="ECO:0000256" key="6">
    <source>
        <dbReference type="ARBA" id="ARBA00023136"/>
    </source>
</evidence>
<dbReference type="InterPro" id="IPR005017">
    <property type="entry name" value="OMPP1/FadL/TodX"/>
</dbReference>
<feature type="chain" id="PRO_5043421546" description="Long-chain fatty acid transport protein" evidence="8">
    <location>
        <begin position="21"/>
        <end position="381"/>
    </location>
</feature>
<keyword evidence="4" id="KW-0812">Transmembrane</keyword>
<sequence length="381" mass="40217">MTYRVIAMAALLGSASTVHAGGIDRSGQSITALFESGRYAEFSLGAVSPNTSGVGVQATPGVKSGNMTDNFFTFGAAYKADINDQLSYAIIYDQPFGADVAYDTGTGYFAAGSTATFDSDALTALLRYKMPNNFSVHGGIRVQRIEASALIPFVTAAPNPNNPFITNPGAPYSVKGDQETGVGYVAGVAYEKPEIAMRVSLTYNSKISYDVDTTENSALGMGVKSTTEVDTPQSLNLEFQTGIAADTLLFGGVRWTDWSSFEIAPQQYATLTRGGKLLSYDDDVYSYSLGVGRRLNDTWSVAASIGYEKSEGGFSSNLGPTDGNKSLALAATYSRDNVKITTGIRYINIGDAETEAGLASPAATFEDNDAVAIGVKVGFTF</sequence>
<reference evidence="10" key="1">
    <citation type="journal article" date="2022" name="Microorganisms">
        <title>Beyond the ABCs#Discovery of Three New Plasmid Types in Rhodobacterales (RepQ, RepY, RepW).</title>
        <authorList>
            <person name="Freese H.M."/>
            <person name="Ringel V."/>
            <person name="Overmann J."/>
            <person name="Petersen J."/>
        </authorList>
    </citation>
    <scope>NUCLEOTIDE SEQUENCE [LARGE SCALE GENOMIC DNA]</scope>
    <source>
        <strain evidence="10">DSM 110277</strain>
    </source>
</reference>
<evidence type="ECO:0000313" key="10">
    <source>
        <dbReference type="Proteomes" id="UP000830781"/>
    </source>
</evidence>
<evidence type="ECO:0000313" key="9">
    <source>
        <dbReference type="EMBL" id="UOA23422.1"/>
    </source>
</evidence>
<keyword evidence="10" id="KW-1185">Reference proteome</keyword>
<evidence type="ECO:0008006" key="11">
    <source>
        <dbReference type="Google" id="ProtNLM"/>
    </source>
</evidence>
<comment type="subcellular location">
    <subcellularLocation>
        <location evidence="1">Cell outer membrane</location>
        <topology evidence="1">Multi-pass membrane protein</topology>
    </subcellularLocation>
</comment>
<gene>
    <name evidence="9" type="ORF">DSM110277_01845</name>
</gene>
<evidence type="ECO:0000256" key="7">
    <source>
        <dbReference type="ARBA" id="ARBA00023237"/>
    </source>
</evidence>
<evidence type="ECO:0000256" key="1">
    <source>
        <dbReference type="ARBA" id="ARBA00004571"/>
    </source>
</evidence>
<name>A0AAX3ABH5_9RHOB</name>
<comment type="similarity">
    <text evidence="2">Belongs to the OmpP1/FadL family.</text>
</comment>
<organism evidence="9 10">
    <name type="scientific">Sulfitobacter pontiacus</name>
    <dbReference type="NCBI Taxonomy" id="60137"/>
    <lineage>
        <taxon>Bacteria</taxon>
        <taxon>Pseudomonadati</taxon>
        <taxon>Pseudomonadota</taxon>
        <taxon>Alphaproteobacteria</taxon>
        <taxon>Rhodobacterales</taxon>
        <taxon>Roseobacteraceae</taxon>
        <taxon>Sulfitobacter</taxon>
    </lineage>
</organism>
<keyword evidence="5 8" id="KW-0732">Signal</keyword>
<dbReference type="PANTHER" id="PTHR35093:SF8">
    <property type="entry name" value="OUTER MEMBRANE PROTEIN NMB0088-RELATED"/>
    <property type="match status" value="1"/>
</dbReference>
<accession>A0AAX3ABH5</accession>
<evidence type="ECO:0000256" key="5">
    <source>
        <dbReference type="ARBA" id="ARBA00022729"/>
    </source>
</evidence>
<evidence type="ECO:0000256" key="2">
    <source>
        <dbReference type="ARBA" id="ARBA00008163"/>
    </source>
</evidence>
<dbReference type="SUPFAM" id="SSF56935">
    <property type="entry name" value="Porins"/>
    <property type="match status" value="1"/>
</dbReference>
<evidence type="ECO:0000256" key="8">
    <source>
        <dbReference type="SAM" id="SignalP"/>
    </source>
</evidence>
<evidence type="ECO:0000256" key="3">
    <source>
        <dbReference type="ARBA" id="ARBA00022452"/>
    </source>
</evidence>
<dbReference type="Pfam" id="PF03349">
    <property type="entry name" value="Toluene_X"/>
    <property type="match status" value="1"/>
</dbReference>
<dbReference type="Proteomes" id="UP000830781">
    <property type="component" value="Chromosome"/>
</dbReference>
<keyword evidence="6" id="KW-0472">Membrane</keyword>
<dbReference type="PANTHER" id="PTHR35093">
    <property type="entry name" value="OUTER MEMBRANE PROTEIN NMB0088-RELATED"/>
    <property type="match status" value="1"/>
</dbReference>
<dbReference type="GO" id="GO:0015483">
    <property type="term" value="F:long-chain fatty acid transporting porin activity"/>
    <property type="evidence" value="ECO:0007669"/>
    <property type="project" value="TreeGrafter"/>
</dbReference>
<dbReference type="EMBL" id="CP084959">
    <property type="protein sequence ID" value="UOA23422.1"/>
    <property type="molecule type" value="Genomic_DNA"/>
</dbReference>
<keyword evidence="7" id="KW-0998">Cell outer membrane</keyword>
<evidence type="ECO:0000256" key="4">
    <source>
        <dbReference type="ARBA" id="ARBA00022692"/>
    </source>
</evidence>
<protein>
    <recommendedName>
        <fullName evidence="11">Long-chain fatty acid transport protein</fullName>
    </recommendedName>
</protein>
<dbReference type="AlphaFoldDB" id="A0AAX3ABH5"/>
<keyword evidence="3" id="KW-1134">Transmembrane beta strand</keyword>
<dbReference type="RefSeq" id="WP_243250137.1">
    <property type="nucleotide sequence ID" value="NZ_CP084959.1"/>
</dbReference>
<feature type="signal peptide" evidence="8">
    <location>
        <begin position="1"/>
        <end position="20"/>
    </location>
</feature>
<proteinExistence type="inferred from homology"/>
<dbReference type="Gene3D" id="2.40.160.60">
    <property type="entry name" value="Outer membrane protein transport protein (OMPP1/FadL/TodX)"/>
    <property type="match status" value="1"/>
</dbReference>